<feature type="compositionally biased region" description="Polar residues" evidence="1">
    <location>
        <begin position="155"/>
        <end position="165"/>
    </location>
</feature>
<organism evidence="2 3">
    <name type="scientific">Elysia crispata</name>
    <name type="common">lettuce slug</name>
    <dbReference type="NCBI Taxonomy" id="231223"/>
    <lineage>
        <taxon>Eukaryota</taxon>
        <taxon>Metazoa</taxon>
        <taxon>Spiralia</taxon>
        <taxon>Lophotrochozoa</taxon>
        <taxon>Mollusca</taxon>
        <taxon>Gastropoda</taxon>
        <taxon>Heterobranchia</taxon>
        <taxon>Euthyneura</taxon>
        <taxon>Panpulmonata</taxon>
        <taxon>Sacoglossa</taxon>
        <taxon>Placobranchoidea</taxon>
        <taxon>Plakobranchidae</taxon>
        <taxon>Elysia</taxon>
    </lineage>
</organism>
<feature type="region of interest" description="Disordered" evidence="1">
    <location>
        <begin position="139"/>
        <end position="169"/>
    </location>
</feature>
<protein>
    <submittedName>
        <fullName evidence="2">Uncharacterized protein</fullName>
    </submittedName>
</protein>
<keyword evidence="3" id="KW-1185">Reference proteome</keyword>
<name>A0AAE1AF92_9GAST</name>
<feature type="compositionally biased region" description="Basic and acidic residues" evidence="1">
    <location>
        <begin position="87"/>
        <end position="96"/>
    </location>
</feature>
<evidence type="ECO:0000313" key="3">
    <source>
        <dbReference type="Proteomes" id="UP001283361"/>
    </source>
</evidence>
<sequence>MLVQCFHNRARVLLARSSAVDLLTRFAATIACFYQSSSSDNGVQCRENDFIQRGTKSTLIGTKRAARDIGSRSLTDRNRSNRPNQRNAHENVDKRKNEQAAAHLHFSLTRQEEPDLQMITKDVQRARWRQQYREKADNIHYSRSSRENLTEKLRSSQAPSSQFGRNKTEYSYARRSVTSDLENVPSLVRVLRNPTLKISRLYCRGIVISTSSLLG</sequence>
<dbReference type="EMBL" id="JAWDGP010002003">
    <property type="protein sequence ID" value="KAK3786171.1"/>
    <property type="molecule type" value="Genomic_DNA"/>
</dbReference>
<proteinExistence type="predicted"/>
<dbReference type="Proteomes" id="UP001283361">
    <property type="component" value="Unassembled WGS sequence"/>
</dbReference>
<evidence type="ECO:0000256" key="1">
    <source>
        <dbReference type="SAM" id="MobiDB-lite"/>
    </source>
</evidence>
<reference evidence="2" key="1">
    <citation type="journal article" date="2023" name="G3 (Bethesda)">
        <title>A reference genome for the long-term kleptoplast-retaining sea slug Elysia crispata morphotype clarki.</title>
        <authorList>
            <person name="Eastman K.E."/>
            <person name="Pendleton A.L."/>
            <person name="Shaikh M.A."/>
            <person name="Suttiyut T."/>
            <person name="Ogas R."/>
            <person name="Tomko P."/>
            <person name="Gavelis G."/>
            <person name="Widhalm J.R."/>
            <person name="Wisecaver J.H."/>
        </authorList>
    </citation>
    <scope>NUCLEOTIDE SEQUENCE</scope>
    <source>
        <strain evidence="2">ECLA1</strain>
    </source>
</reference>
<dbReference type="AlphaFoldDB" id="A0AAE1AF92"/>
<gene>
    <name evidence="2" type="ORF">RRG08_026887</name>
</gene>
<accession>A0AAE1AF92</accession>
<feature type="compositionally biased region" description="Basic and acidic residues" evidence="1">
    <location>
        <begin position="139"/>
        <end position="154"/>
    </location>
</feature>
<evidence type="ECO:0000313" key="2">
    <source>
        <dbReference type="EMBL" id="KAK3786171.1"/>
    </source>
</evidence>
<feature type="region of interest" description="Disordered" evidence="1">
    <location>
        <begin position="61"/>
        <end position="96"/>
    </location>
</feature>
<comment type="caution">
    <text evidence="2">The sequence shown here is derived from an EMBL/GenBank/DDBJ whole genome shotgun (WGS) entry which is preliminary data.</text>
</comment>
<feature type="compositionally biased region" description="Basic and acidic residues" evidence="1">
    <location>
        <begin position="65"/>
        <end position="79"/>
    </location>
</feature>